<dbReference type="OrthoDB" id="1869581at2759"/>
<dbReference type="eggNOG" id="KOG1121">
    <property type="taxonomic scope" value="Eukaryota"/>
</dbReference>
<sequence length="172" mass="19527">MILRRNALATSCHKLNSTHVPQTFWTSRAQHAYISLTIYYLAGDFTLHSHLLESKEFPDSHSGVNIAQELTQSLKEWGLTMDKLVSFTTDNASNVVVAMEELECIRVPCFSHCLNLAVEKACSIAVVCNVIARCRRLVTHFHHSSKDTYILKQKQTDLHVKKQNLIQDVTTM</sequence>
<comment type="subcellular location">
    <subcellularLocation>
        <location evidence="1">Nucleus</location>
    </subcellularLocation>
</comment>
<evidence type="ECO:0000256" key="3">
    <source>
        <dbReference type="ARBA" id="ARBA00022771"/>
    </source>
</evidence>
<dbReference type="PANTHER" id="PTHR46481">
    <property type="entry name" value="ZINC FINGER BED DOMAIN-CONTAINING PROTEIN 4"/>
    <property type="match status" value="1"/>
</dbReference>
<evidence type="ECO:0000256" key="2">
    <source>
        <dbReference type="ARBA" id="ARBA00022723"/>
    </source>
</evidence>
<dbReference type="SUPFAM" id="SSF53098">
    <property type="entry name" value="Ribonuclease H-like"/>
    <property type="match status" value="1"/>
</dbReference>
<dbReference type="AlphaFoldDB" id="A0A1X7U3B7"/>
<keyword evidence="4" id="KW-0862">Zinc</keyword>
<evidence type="ECO:0000256" key="4">
    <source>
        <dbReference type="ARBA" id="ARBA00022833"/>
    </source>
</evidence>
<organism evidence="6">
    <name type="scientific">Amphimedon queenslandica</name>
    <name type="common">Sponge</name>
    <dbReference type="NCBI Taxonomy" id="400682"/>
    <lineage>
        <taxon>Eukaryota</taxon>
        <taxon>Metazoa</taxon>
        <taxon>Porifera</taxon>
        <taxon>Demospongiae</taxon>
        <taxon>Heteroscleromorpha</taxon>
        <taxon>Haplosclerida</taxon>
        <taxon>Niphatidae</taxon>
        <taxon>Amphimedon</taxon>
    </lineage>
</organism>
<keyword evidence="5" id="KW-0539">Nucleus</keyword>
<dbReference type="InParanoid" id="A0A1X7U3B7"/>
<dbReference type="GO" id="GO:0005634">
    <property type="term" value="C:nucleus"/>
    <property type="evidence" value="ECO:0007669"/>
    <property type="project" value="UniProtKB-SubCell"/>
</dbReference>
<dbReference type="GO" id="GO:0008270">
    <property type="term" value="F:zinc ion binding"/>
    <property type="evidence" value="ECO:0007669"/>
    <property type="project" value="UniProtKB-KW"/>
</dbReference>
<dbReference type="InterPro" id="IPR052035">
    <property type="entry name" value="ZnF_BED_domain_contain"/>
</dbReference>
<keyword evidence="2" id="KW-0479">Metal-binding</keyword>
<proteinExistence type="predicted"/>
<accession>A0A1X7U3B7</accession>
<evidence type="ECO:0000313" key="6">
    <source>
        <dbReference type="EnsemblMetazoa" id="Aqu2.1.22034_001"/>
    </source>
</evidence>
<dbReference type="EnsemblMetazoa" id="Aqu2.1.22034_001">
    <property type="protein sequence ID" value="Aqu2.1.22034_001"/>
    <property type="gene ID" value="Aqu2.1.22034"/>
</dbReference>
<dbReference type="PANTHER" id="PTHR46481:SF10">
    <property type="entry name" value="ZINC FINGER BED DOMAIN-CONTAINING PROTEIN 39"/>
    <property type="match status" value="1"/>
</dbReference>
<dbReference type="InterPro" id="IPR012337">
    <property type="entry name" value="RNaseH-like_sf"/>
</dbReference>
<dbReference type="STRING" id="400682.A0A1X7U3B7"/>
<evidence type="ECO:0008006" key="7">
    <source>
        <dbReference type="Google" id="ProtNLM"/>
    </source>
</evidence>
<protein>
    <recommendedName>
        <fullName evidence="7">DUF659 domain-containing protein</fullName>
    </recommendedName>
</protein>
<evidence type="ECO:0000256" key="5">
    <source>
        <dbReference type="ARBA" id="ARBA00023242"/>
    </source>
</evidence>
<name>A0A1X7U3B7_AMPQE</name>
<keyword evidence="3" id="KW-0863">Zinc-finger</keyword>
<evidence type="ECO:0000256" key="1">
    <source>
        <dbReference type="ARBA" id="ARBA00004123"/>
    </source>
</evidence>
<reference evidence="6" key="1">
    <citation type="submission" date="2017-05" db="UniProtKB">
        <authorList>
            <consortium name="EnsemblMetazoa"/>
        </authorList>
    </citation>
    <scope>IDENTIFICATION</scope>
</reference>